<dbReference type="RefSeq" id="WP_172600674.1">
    <property type="nucleotide sequence ID" value="NZ_AP025334.1"/>
</dbReference>
<proteinExistence type="predicted"/>
<accession>A0ABM7VXP5</accession>
<organism evidence="4 5">
    <name type="scientific">Phytobacter diazotrophicus</name>
    <dbReference type="NCBI Taxonomy" id="395631"/>
    <lineage>
        <taxon>Bacteria</taxon>
        <taxon>Pseudomonadati</taxon>
        <taxon>Pseudomonadota</taxon>
        <taxon>Gammaproteobacteria</taxon>
        <taxon>Enterobacterales</taxon>
        <taxon>Enterobacteriaceae</taxon>
        <taxon>Phytobacter</taxon>
    </lineage>
</organism>
<protein>
    <recommendedName>
        <fullName evidence="3">Peptidoglycan binding-like domain-containing protein</fullName>
    </recommendedName>
</protein>
<keyword evidence="2" id="KW-0081">Bacteriolytic enzyme</keyword>
<dbReference type="SUPFAM" id="SSF47090">
    <property type="entry name" value="PGBD-like"/>
    <property type="match status" value="1"/>
</dbReference>
<gene>
    <name evidence="4" type="ORF">PDTA9734_35040</name>
</gene>
<dbReference type="Proteomes" id="UP001320460">
    <property type="component" value="Chromosome"/>
</dbReference>
<keyword evidence="5" id="KW-1185">Reference proteome</keyword>
<feature type="domain" description="Peptidoglycan binding-like" evidence="3">
    <location>
        <begin position="15"/>
        <end position="62"/>
    </location>
</feature>
<reference evidence="4 5" key="1">
    <citation type="submission" date="2021-12" db="EMBL/GenBank/DDBJ databases">
        <title>Complete genome sequence of Phytobacter diazotrophicus TA9734.</title>
        <authorList>
            <person name="Kubota H."/>
            <person name="Nakayama Y."/>
            <person name="Ariyoshi T."/>
        </authorList>
    </citation>
    <scope>NUCLEOTIDE SEQUENCE [LARGE SCALE GENOMIC DNA]</scope>
    <source>
        <strain evidence="4 5">TA9734</strain>
    </source>
</reference>
<dbReference type="CDD" id="cd16903">
    <property type="entry name" value="pesticin_lyz-like"/>
    <property type="match status" value="1"/>
</dbReference>
<name>A0ABM7VXP5_9ENTR</name>
<dbReference type="Pfam" id="PF01471">
    <property type="entry name" value="PG_binding_1"/>
    <property type="match status" value="1"/>
</dbReference>
<sequence>MEITGSVGMGCVNNRNDVLVVQDALKKKAFPELAVDGIIGPQTISAIRTFQRKFLRQPDGIISVGGTTAQHLFSGTADSANLLPVDMSGGLIVSQGQVTFDAEGNDNPASIYFSRVLHWPGGLSGVTIGRGYDMKTRSEGIVYADLIQAGVYRQMATLMSKGSTLSGNNARKFVHENKTICGAITRNMQVNLFNNIYPQYVSSAQSYYNKYKDDTCVSWNDMKDILKEIIIDMRFQGALRDDDIAFFGQNDIDVVIQLIELTPRIRKYENGRHRADYLRKGM</sequence>
<dbReference type="EMBL" id="AP025334">
    <property type="protein sequence ID" value="BDD52017.1"/>
    <property type="molecule type" value="Genomic_DNA"/>
</dbReference>
<dbReference type="Gene3D" id="1.10.530.40">
    <property type="match status" value="1"/>
</dbReference>
<evidence type="ECO:0000313" key="5">
    <source>
        <dbReference type="Proteomes" id="UP001320460"/>
    </source>
</evidence>
<evidence type="ECO:0000313" key="4">
    <source>
        <dbReference type="EMBL" id="BDD52017.1"/>
    </source>
</evidence>
<dbReference type="InterPro" id="IPR036366">
    <property type="entry name" value="PGBDSf"/>
</dbReference>
<evidence type="ECO:0000256" key="1">
    <source>
        <dbReference type="ARBA" id="ARBA00022529"/>
    </source>
</evidence>
<evidence type="ECO:0000256" key="2">
    <source>
        <dbReference type="ARBA" id="ARBA00022638"/>
    </source>
</evidence>
<dbReference type="InterPro" id="IPR036365">
    <property type="entry name" value="PGBD-like_sf"/>
</dbReference>
<dbReference type="Gene3D" id="1.10.101.10">
    <property type="entry name" value="PGBD-like superfamily/PGBD"/>
    <property type="match status" value="1"/>
</dbReference>
<evidence type="ECO:0000259" key="3">
    <source>
        <dbReference type="Pfam" id="PF01471"/>
    </source>
</evidence>
<dbReference type="InterPro" id="IPR023347">
    <property type="entry name" value="Lysozyme_dom_sf"/>
</dbReference>
<keyword evidence="1" id="KW-0929">Antimicrobial</keyword>
<dbReference type="InterPro" id="IPR002477">
    <property type="entry name" value="Peptidoglycan-bd-like"/>
</dbReference>